<keyword evidence="2" id="KW-1185">Reference proteome</keyword>
<gene>
    <name evidence="1" type="ORF">GCM10011394_28010</name>
</gene>
<proteinExistence type="predicted"/>
<protein>
    <recommendedName>
        <fullName evidence="3">Head-tail adaptor protein</fullName>
    </recommendedName>
</protein>
<accession>A0ABQ2EME4</accession>
<sequence length="61" mass="6590">MPMTRFYFRDAEISSRATKPGDASLDPGTRMEVDGRTYEISAVSPDPATGDIKIGLRAIAS</sequence>
<dbReference type="EMBL" id="BMME01000004">
    <property type="protein sequence ID" value="GGK17216.1"/>
    <property type="molecule type" value="Genomic_DNA"/>
</dbReference>
<reference evidence="2" key="1">
    <citation type="journal article" date="2019" name="Int. J. Syst. Evol. Microbiol.">
        <title>The Global Catalogue of Microorganisms (GCM) 10K type strain sequencing project: providing services to taxonomists for standard genome sequencing and annotation.</title>
        <authorList>
            <consortium name="The Broad Institute Genomics Platform"/>
            <consortium name="The Broad Institute Genome Sequencing Center for Infectious Disease"/>
            <person name="Wu L."/>
            <person name="Ma J."/>
        </authorList>
    </citation>
    <scope>NUCLEOTIDE SEQUENCE [LARGE SCALE GENOMIC DNA]</scope>
    <source>
        <strain evidence="2">CGMCC 1.8985</strain>
    </source>
</reference>
<comment type="caution">
    <text evidence="1">The sequence shown here is derived from an EMBL/GenBank/DDBJ whole genome shotgun (WGS) entry which is preliminary data.</text>
</comment>
<name>A0ABQ2EME4_9GAMM</name>
<organism evidence="1 2">
    <name type="scientific">Luteimonas terricola</name>
    <dbReference type="NCBI Taxonomy" id="645597"/>
    <lineage>
        <taxon>Bacteria</taxon>
        <taxon>Pseudomonadati</taxon>
        <taxon>Pseudomonadota</taxon>
        <taxon>Gammaproteobacteria</taxon>
        <taxon>Lysobacterales</taxon>
        <taxon>Lysobacteraceae</taxon>
        <taxon>Luteimonas</taxon>
    </lineage>
</organism>
<evidence type="ECO:0000313" key="1">
    <source>
        <dbReference type="EMBL" id="GGK17216.1"/>
    </source>
</evidence>
<evidence type="ECO:0008006" key="3">
    <source>
        <dbReference type="Google" id="ProtNLM"/>
    </source>
</evidence>
<dbReference type="Proteomes" id="UP000599009">
    <property type="component" value="Unassembled WGS sequence"/>
</dbReference>
<evidence type="ECO:0000313" key="2">
    <source>
        <dbReference type="Proteomes" id="UP000599009"/>
    </source>
</evidence>